<feature type="region of interest" description="Disordered" evidence="1">
    <location>
        <begin position="616"/>
        <end position="681"/>
    </location>
</feature>
<dbReference type="Pfam" id="PF02721">
    <property type="entry name" value="DUF223"/>
    <property type="match status" value="1"/>
</dbReference>
<keyword evidence="4" id="KW-1185">Reference proteome</keyword>
<dbReference type="EMBL" id="CP093347">
    <property type="protein sequence ID" value="WOH00739.1"/>
    <property type="molecule type" value="Genomic_DNA"/>
</dbReference>
<dbReference type="InterPro" id="IPR012340">
    <property type="entry name" value="NA-bd_OB-fold"/>
</dbReference>
<gene>
    <name evidence="3" type="ORF">DCAR_0520113</name>
</gene>
<evidence type="ECO:0000259" key="2">
    <source>
        <dbReference type="Pfam" id="PF02721"/>
    </source>
</evidence>
<dbReference type="SUPFAM" id="SSF50249">
    <property type="entry name" value="Nucleic acid-binding proteins"/>
    <property type="match status" value="3"/>
</dbReference>
<evidence type="ECO:0000313" key="4">
    <source>
        <dbReference type="Proteomes" id="UP000077755"/>
    </source>
</evidence>
<evidence type="ECO:0000313" key="3">
    <source>
        <dbReference type="EMBL" id="WOH00739.1"/>
    </source>
</evidence>
<dbReference type="AlphaFoldDB" id="A0AAF1AZ57"/>
<reference evidence="3" key="2">
    <citation type="submission" date="2022-03" db="EMBL/GenBank/DDBJ databases">
        <title>Draft title - Genomic analysis of global carrot germplasm unveils the trajectory of domestication and the origin of high carotenoid orange carrot.</title>
        <authorList>
            <person name="Iorizzo M."/>
            <person name="Ellison S."/>
            <person name="Senalik D."/>
            <person name="Macko-Podgorni A."/>
            <person name="Grzebelus D."/>
            <person name="Bostan H."/>
            <person name="Rolling W."/>
            <person name="Curaba J."/>
            <person name="Simon P."/>
        </authorList>
    </citation>
    <scope>NUCLEOTIDE SEQUENCE</scope>
    <source>
        <tissue evidence="3">Leaf</tissue>
    </source>
</reference>
<dbReference type="PANTHER" id="PTHR47165">
    <property type="entry name" value="OS03G0429900 PROTEIN"/>
    <property type="match status" value="1"/>
</dbReference>
<reference evidence="3" key="1">
    <citation type="journal article" date="2016" name="Nat. Genet.">
        <title>A high-quality carrot genome assembly provides new insights into carotenoid accumulation and asterid genome evolution.</title>
        <authorList>
            <person name="Iorizzo M."/>
            <person name="Ellison S."/>
            <person name="Senalik D."/>
            <person name="Zeng P."/>
            <person name="Satapoomin P."/>
            <person name="Huang J."/>
            <person name="Bowman M."/>
            <person name="Iovene M."/>
            <person name="Sanseverino W."/>
            <person name="Cavagnaro P."/>
            <person name="Yildiz M."/>
            <person name="Macko-Podgorni A."/>
            <person name="Moranska E."/>
            <person name="Grzebelus E."/>
            <person name="Grzebelus D."/>
            <person name="Ashrafi H."/>
            <person name="Zheng Z."/>
            <person name="Cheng S."/>
            <person name="Spooner D."/>
            <person name="Van Deynze A."/>
            <person name="Simon P."/>
        </authorList>
    </citation>
    <scope>NUCLEOTIDE SEQUENCE</scope>
    <source>
        <tissue evidence="3">Leaf</tissue>
    </source>
</reference>
<protein>
    <recommendedName>
        <fullName evidence="2">Replication protein A 70 kDa DNA-binding subunit B/D first OB fold domain-containing protein</fullName>
    </recommendedName>
</protein>
<dbReference type="Gene3D" id="2.40.50.140">
    <property type="entry name" value="Nucleic acid-binding proteins"/>
    <property type="match status" value="3"/>
</dbReference>
<evidence type="ECO:0000256" key="1">
    <source>
        <dbReference type="SAM" id="MobiDB-lite"/>
    </source>
</evidence>
<dbReference type="Proteomes" id="UP000077755">
    <property type="component" value="Chromosome 5"/>
</dbReference>
<sequence>MLTYVPSLNLLTPSFVRSAVDVRILSLWMLDNSEESSEQFGLNMKLLDQKENSIEAYINPRLVRKFQPLLHQGEMYSLSNFTVAVYTQDMTQRASTNPYYILFREESEIQKIDVDDRAIPRYAFDFVLFKHIRHIKQDNNILIDIVGLIGFVEPPCVVINEQGHEEKSVEFGITDGMCVYTFTNHPATRFAINSDISIVQHLANKYRILAHCFDISGELFICIGHTEIHNIVGKSVFEMLQIQNFHNDVPLFIRNIVNSEMIVEVSIGTWATQNGLLKFDASQILLLDQQLLLHRMASEKFDPLAAVDPGRYNWRVKVRISRKWESIQKNTGNIKGCNIILVDDQPPRHFVNKNNEEQSYVKFDITDGSHCVKVTLWDGFGHTFYDDYTQFKEDPIILILSSCKANVWEKILSLSNYPATRYFFNYSHHSVNMLRASYKQPGFRTTQVEMNRFEPDPKMTVAEVKNTIPDMDEMKVVCTVTINKITNQEIWFYHICCGCSNEIEKIDGKFKCDHCQKIEPYPDTRFRVCTLASDHTGTIGIIFEMTIKIQEGTSGKFPPLLLTLEKLPCIITLSLKRSQSQKKTNIFHAADLTISPKLECPSPTSGGDTYIKEQASVSEGTVTQTSKQRGKNTPDTLRSTNKPKGKKKLVKKVRMVNLANDEDEDNEDIPLGMWNTQTDPE</sequence>
<dbReference type="PANTHER" id="PTHR47165:SF4">
    <property type="entry name" value="OS03G0429900 PROTEIN"/>
    <property type="match status" value="1"/>
</dbReference>
<accession>A0AAF1AZ57</accession>
<dbReference type="InterPro" id="IPR003871">
    <property type="entry name" value="RFA1B/D_OB_1st"/>
</dbReference>
<feature type="domain" description="Replication protein A 70 kDa DNA-binding subunit B/D first OB fold" evidence="2">
    <location>
        <begin position="8"/>
        <end position="111"/>
    </location>
</feature>
<dbReference type="CDD" id="cd04480">
    <property type="entry name" value="RPA1_DBD_A_like"/>
    <property type="match status" value="1"/>
</dbReference>
<name>A0AAF1AZ57_DAUCS</name>
<feature type="compositionally biased region" description="Polar residues" evidence="1">
    <location>
        <begin position="616"/>
        <end position="640"/>
    </location>
</feature>
<organism evidence="3 4">
    <name type="scientific">Daucus carota subsp. sativus</name>
    <name type="common">Carrot</name>
    <dbReference type="NCBI Taxonomy" id="79200"/>
    <lineage>
        <taxon>Eukaryota</taxon>
        <taxon>Viridiplantae</taxon>
        <taxon>Streptophyta</taxon>
        <taxon>Embryophyta</taxon>
        <taxon>Tracheophyta</taxon>
        <taxon>Spermatophyta</taxon>
        <taxon>Magnoliopsida</taxon>
        <taxon>eudicotyledons</taxon>
        <taxon>Gunneridae</taxon>
        <taxon>Pentapetalae</taxon>
        <taxon>asterids</taxon>
        <taxon>campanulids</taxon>
        <taxon>Apiales</taxon>
        <taxon>Apiaceae</taxon>
        <taxon>Apioideae</taxon>
        <taxon>Scandiceae</taxon>
        <taxon>Daucinae</taxon>
        <taxon>Daucus</taxon>
        <taxon>Daucus sect. Daucus</taxon>
    </lineage>
</organism>
<feature type="compositionally biased region" description="Basic residues" evidence="1">
    <location>
        <begin position="641"/>
        <end position="654"/>
    </location>
</feature>
<proteinExistence type="predicted"/>